<keyword evidence="3" id="KW-1185">Reference proteome</keyword>
<gene>
    <name evidence="2" type="ORF">ACFOY1_06725</name>
</gene>
<dbReference type="InterPro" id="IPR025285">
    <property type="entry name" value="DUF4145"/>
</dbReference>
<proteinExistence type="predicted"/>
<evidence type="ECO:0000259" key="1">
    <source>
        <dbReference type="Pfam" id="PF13643"/>
    </source>
</evidence>
<evidence type="ECO:0000313" key="2">
    <source>
        <dbReference type="EMBL" id="MFC4200640.1"/>
    </source>
</evidence>
<name>A0ABV8NUJ7_9BURK</name>
<dbReference type="EMBL" id="JBHSBV010000002">
    <property type="protein sequence ID" value="MFC4200640.1"/>
    <property type="molecule type" value="Genomic_DNA"/>
</dbReference>
<evidence type="ECO:0000313" key="3">
    <source>
        <dbReference type="Proteomes" id="UP001595848"/>
    </source>
</evidence>
<feature type="domain" description="DUF4145" evidence="1">
    <location>
        <begin position="92"/>
        <end position="172"/>
    </location>
</feature>
<dbReference type="Proteomes" id="UP001595848">
    <property type="component" value="Unassembled WGS sequence"/>
</dbReference>
<accession>A0ABV8NUJ7</accession>
<dbReference type="Pfam" id="PF13643">
    <property type="entry name" value="DUF4145"/>
    <property type="match status" value="1"/>
</dbReference>
<organism evidence="2 3">
    <name type="scientific">Candidimonas humi</name>
    <dbReference type="NCBI Taxonomy" id="683355"/>
    <lineage>
        <taxon>Bacteria</taxon>
        <taxon>Pseudomonadati</taxon>
        <taxon>Pseudomonadota</taxon>
        <taxon>Betaproteobacteria</taxon>
        <taxon>Burkholderiales</taxon>
        <taxon>Alcaligenaceae</taxon>
        <taxon>Candidimonas</taxon>
    </lineage>
</organism>
<dbReference type="RefSeq" id="WP_217964122.1">
    <property type="nucleotide sequence ID" value="NZ_JAHTBN010000003.1"/>
</dbReference>
<sequence>MNPTNSAVPPKFYGKGFTCPLCHAYAQIGWSTLSAGGSWTPFLISMCAHCKGRMVWLANKDETDGRLIFPSTSTAPPRHPDLPEICHADYDEAKDVVDRSPRGAGALLRLCLEKLCAHLTGTPNKSINENIASLVAGGLPARIQQSLDYLRVIGNCAVHPGNIDLNDSPEMVHSMFELINIIVENQITQPRAIEALYGQLPAGAREAVEKRDA</sequence>
<protein>
    <submittedName>
        <fullName evidence="2">DUF4145 domain-containing protein</fullName>
    </submittedName>
</protein>
<comment type="caution">
    <text evidence="2">The sequence shown here is derived from an EMBL/GenBank/DDBJ whole genome shotgun (WGS) entry which is preliminary data.</text>
</comment>
<reference evidence="3" key="1">
    <citation type="journal article" date="2019" name="Int. J. Syst. Evol. Microbiol.">
        <title>The Global Catalogue of Microorganisms (GCM) 10K type strain sequencing project: providing services to taxonomists for standard genome sequencing and annotation.</title>
        <authorList>
            <consortium name="The Broad Institute Genomics Platform"/>
            <consortium name="The Broad Institute Genome Sequencing Center for Infectious Disease"/>
            <person name="Wu L."/>
            <person name="Ma J."/>
        </authorList>
    </citation>
    <scope>NUCLEOTIDE SEQUENCE [LARGE SCALE GENOMIC DNA]</scope>
    <source>
        <strain evidence="3">LMG 24813</strain>
    </source>
</reference>